<dbReference type="PANTHER" id="PTHR35564">
    <property type="match status" value="1"/>
</dbReference>
<organism evidence="1 2">
    <name type="scientific">Kangiella marina</name>
    <dbReference type="NCBI Taxonomy" id="1079178"/>
    <lineage>
        <taxon>Bacteria</taxon>
        <taxon>Pseudomonadati</taxon>
        <taxon>Pseudomonadota</taxon>
        <taxon>Gammaproteobacteria</taxon>
        <taxon>Kangiellales</taxon>
        <taxon>Kangiellaceae</taxon>
        <taxon>Kangiella</taxon>
    </lineage>
</organism>
<dbReference type="PANTHER" id="PTHR35564:SF4">
    <property type="entry name" value="CYTOPLASMIC PROTEIN"/>
    <property type="match status" value="1"/>
</dbReference>
<dbReference type="NCBIfam" id="TIGR03347">
    <property type="entry name" value="VI_chp_1"/>
    <property type="match status" value="1"/>
</dbReference>
<evidence type="ECO:0000313" key="1">
    <source>
        <dbReference type="EMBL" id="GAA4360711.1"/>
    </source>
</evidence>
<proteinExistence type="predicted"/>
<accession>A0ABP8IKD7</accession>
<dbReference type="Pfam" id="PF06996">
    <property type="entry name" value="T6SS_TssG"/>
    <property type="match status" value="1"/>
</dbReference>
<protein>
    <recommendedName>
        <fullName evidence="3">Type VI secretion system baseplate subunit TssG</fullName>
    </recommendedName>
</protein>
<dbReference type="InterPro" id="IPR010732">
    <property type="entry name" value="T6SS_TssG-like"/>
</dbReference>
<keyword evidence="2" id="KW-1185">Reference proteome</keyword>
<name>A0ABP8IKD7_9GAMM</name>
<evidence type="ECO:0008006" key="3">
    <source>
        <dbReference type="Google" id="ProtNLM"/>
    </source>
</evidence>
<evidence type="ECO:0000313" key="2">
    <source>
        <dbReference type="Proteomes" id="UP001501011"/>
    </source>
</evidence>
<comment type="caution">
    <text evidence="1">The sequence shown here is derived from an EMBL/GenBank/DDBJ whole genome shotgun (WGS) entry which is preliminary data.</text>
</comment>
<dbReference type="Proteomes" id="UP001501011">
    <property type="component" value="Unassembled WGS sequence"/>
</dbReference>
<dbReference type="EMBL" id="BAABFV010000001">
    <property type="protein sequence ID" value="GAA4360711.1"/>
    <property type="molecule type" value="Genomic_DNA"/>
</dbReference>
<sequence>MARVSRKDQAAMNDLTVNTVTRFHSDHPYAIVFGIEQAMFREGKTRVLDGLEKGRIKFVAKQTLNPHEHSVQSYQKDESVDQYRVVGSLLNLTGANGIMPNHYSETLAKTLRDNNTVFKDFLDMFNHRLSSLMYRSWAKYRFDTDRVYQRAVKQYQSSIDVLMSSLAGISFFAKDHSATYFSGLTFNSAISAEKLKNIVAEVSGLEVSINEFKGKWIELAEEDLSRLGRSEKKYNQLGVSTMLGRRCWDIGSGFEVEFKVEDKATFKSLNPGGSMNQALTRLLKQLVGSGFEINYKLKVKASHCEPVVLSKEARTTSLGANAWMGKNTSHHRMIDYYC</sequence>
<gene>
    <name evidence="1" type="ORF">GCM10023151_13280</name>
</gene>
<reference evidence="2" key="1">
    <citation type="journal article" date="2019" name="Int. J. Syst. Evol. Microbiol.">
        <title>The Global Catalogue of Microorganisms (GCM) 10K type strain sequencing project: providing services to taxonomists for standard genome sequencing and annotation.</title>
        <authorList>
            <consortium name="The Broad Institute Genomics Platform"/>
            <consortium name="The Broad Institute Genome Sequencing Center for Infectious Disease"/>
            <person name="Wu L."/>
            <person name="Ma J."/>
        </authorList>
    </citation>
    <scope>NUCLEOTIDE SEQUENCE [LARGE SCALE GENOMIC DNA]</scope>
    <source>
        <strain evidence="2">JCM 17728</strain>
    </source>
</reference>